<evidence type="ECO:0000259" key="1">
    <source>
        <dbReference type="PROSITE" id="PS50991"/>
    </source>
</evidence>
<accession>J5K8G6</accession>
<dbReference type="Pfam" id="PF02436">
    <property type="entry name" value="PYC_OADA"/>
    <property type="match status" value="1"/>
</dbReference>
<dbReference type="InterPro" id="IPR013785">
    <property type="entry name" value="Aldolase_TIM"/>
</dbReference>
<dbReference type="EMBL" id="JH611156">
    <property type="protein sequence ID" value="EJP71998.1"/>
    <property type="molecule type" value="Genomic_DNA"/>
</dbReference>
<dbReference type="SUPFAM" id="SSF89000">
    <property type="entry name" value="post-HMGL domain-like"/>
    <property type="match status" value="1"/>
</dbReference>
<proteinExistence type="predicted"/>
<protein>
    <submittedName>
        <fullName evidence="2">Pyruvate carboxylase subunit B</fullName>
    </submittedName>
</protein>
<dbReference type="Pfam" id="PF00682">
    <property type="entry name" value="HMGL-like"/>
    <property type="match status" value="1"/>
</dbReference>
<dbReference type="PANTHER" id="PTHR43778:SF2">
    <property type="entry name" value="PYRUVATE CARBOXYLASE, MITOCHONDRIAL"/>
    <property type="match status" value="1"/>
</dbReference>
<dbReference type="PANTHER" id="PTHR43778">
    <property type="entry name" value="PYRUVATE CARBOXYLASE"/>
    <property type="match status" value="1"/>
</dbReference>
<dbReference type="GO" id="GO:0006094">
    <property type="term" value="P:gluconeogenesis"/>
    <property type="evidence" value="ECO:0007669"/>
    <property type="project" value="TreeGrafter"/>
</dbReference>
<organism evidence="2 3">
    <name type="scientific">SAR86 cluster bacterium SAR86A</name>
    <dbReference type="NCBI Taxonomy" id="1123866"/>
    <lineage>
        <taxon>Bacteria</taxon>
        <taxon>Pseudomonadati</taxon>
        <taxon>Pseudomonadota</taxon>
        <taxon>Gammaproteobacteria</taxon>
        <taxon>SAR86 cluster</taxon>
    </lineage>
</organism>
<dbReference type="AlphaFoldDB" id="J5K8G6"/>
<dbReference type="HOGENOM" id="CLU_000395_4_2_6"/>
<dbReference type="NCBIfam" id="NF006761">
    <property type="entry name" value="PRK09282.1"/>
    <property type="match status" value="1"/>
</dbReference>
<evidence type="ECO:0000313" key="3">
    <source>
        <dbReference type="Proteomes" id="UP000010305"/>
    </source>
</evidence>
<dbReference type="InterPro" id="IPR003379">
    <property type="entry name" value="Carboxylase_cons_dom"/>
</dbReference>
<dbReference type="GO" id="GO:0004736">
    <property type="term" value="F:pyruvate carboxylase activity"/>
    <property type="evidence" value="ECO:0007669"/>
    <property type="project" value="TreeGrafter"/>
</dbReference>
<dbReference type="CDD" id="cd07937">
    <property type="entry name" value="DRE_TIM_PC_TC_5S"/>
    <property type="match status" value="1"/>
</dbReference>
<sequence length="468" mass="53670">MTIKKPTITEVILRDGQQSLIATRMKTEDMIPILKDMDKVGYSSVEVWGGATYDCCLRYLDENPWDRLKVFKKSFKNTKLQMLLRGKNLVGYRQFDDSVIEFFIQNSIKYGINIFRIFDALNDINNIESSIKFVKKGKENAQGTICYTTSPVHNERYWIKLAKDIEDIGATSLAIKDMAGLLRPRTCYELVKKLKKNLNIPIHLHTHSTTGLSDATNFKAYEAGIDNIDTSISSFSNLYAHTATESFISMMYSEEKNPFDMKLLTKISEYFNEVRKKYKKYEGSMRGVDVNMLINQVPGGMLSILEKQLLDLNKADKLKLLIDEIPKIRKDVGYVPLVTPSSQIVGAQALMNVLDDQRYKTLNKEFIDMVNGKYGKIPGDICPKLKKKIDKASKNIDIDDDVQNLEFYKNEFKEFCSDNQLKKISKNPTDLLNFILFPKEAKDFYLHKNKSTLNDIIGLQEGFGLYVD</sequence>
<name>J5K8G6_9GAMM</name>
<dbReference type="STRING" id="1123866.NT01SARS_0483"/>
<dbReference type="Gene3D" id="3.20.20.70">
    <property type="entry name" value="Aldolase class I"/>
    <property type="match status" value="1"/>
</dbReference>
<reference evidence="2 3" key="1">
    <citation type="journal article" date="2012" name="ISME J.">
        <title>Genomic insights to SAR86, an abundant and uncultivated marine bacterial lineage.</title>
        <authorList>
            <person name="Dupont C.L."/>
            <person name="Rusch D.B."/>
            <person name="Yooseph S."/>
            <person name="Lombardo M.J."/>
            <person name="Richter R.A."/>
            <person name="Valas R."/>
            <person name="Novotny M."/>
            <person name="Yee-Greenbaum J."/>
            <person name="Selengut J.D."/>
            <person name="Haft D.H."/>
            <person name="Halpern A.L."/>
            <person name="Lasken R.S."/>
            <person name="Nealson K."/>
            <person name="Friedman R."/>
            <person name="Venter J.C."/>
        </authorList>
    </citation>
    <scope>NUCLEOTIDE SEQUENCE [LARGE SCALE GENOMIC DNA]</scope>
</reference>
<dbReference type="PROSITE" id="PS50991">
    <property type="entry name" value="PYR_CT"/>
    <property type="match status" value="1"/>
</dbReference>
<dbReference type="Proteomes" id="UP000010305">
    <property type="component" value="Unassembled WGS sequence"/>
</dbReference>
<dbReference type="GO" id="GO:0005737">
    <property type="term" value="C:cytoplasm"/>
    <property type="evidence" value="ECO:0007669"/>
    <property type="project" value="TreeGrafter"/>
</dbReference>
<gene>
    <name evidence="2" type="ORF">NT01SARS_0483</name>
</gene>
<dbReference type="InterPro" id="IPR055268">
    <property type="entry name" value="PCB-like"/>
</dbReference>
<dbReference type="InterPro" id="IPR000891">
    <property type="entry name" value="PYR_CT"/>
</dbReference>
<dbReference type="SUPFAM" id="SSF51569">
    <property type="entry name" value="Aldolase"/>
    <property type="match status" value="1"/>
</dbReference>
<keyword evidence="2" id="KW-0670">Pyruvate</keyword>
<feature type="domain" description="Pyruvate carboxyltransferase" evidence="1">
    <location>
        <begin position="6"/>
        <end position="265"/>
    </location>
</feature>
<evidence type="ECO:0000313" key="2">
    <source>
        <dbReference type="EMBL" id="EJP71998.1"/>
    </source>
</evidence>